<evidence type="ECO:0008006" key="5">
    <source>
        <dbReference type="Google" id="ProtNLM"/>
    </source>
</evidence>
<dbReference type="AlphaFoldDB" id="A0A2L0EHA6"/>
<dbReference type="RefSeq" id="WP_234023258.1">
    <property type="nucleotide sequence ID" value="NZ_CP012673.1"/>
</dbReference>
<reference evidence="3 4" key="1">
    <citation type="submission" date="2015-09" db="EMBL/GenBank/DDBJ databases">
        <title>Sorangium comparison.</title>
        <authorList>
            <person name="Zaburannyi N."/>
            <person name="Bunk B."/>
            <person name="Overmann J."/>
            <person name="Mueller R."/>
        </authorList>
    </citation>
    <scope>NUCLEOTIDE SEQUENCE [LARGE SCALE GENOMIC DNA]</scope>
    <source>
        <strain evidence="3 4">So ce26</strain>
    </source>
</reference>
<dbReference type="Proteomes" id="UP000238348">
    <property type="component" value="Chromosome"/>
</dbReference>
<evidence type="ECO:0000313" key="4">
    <source>
        <dbReference type="Proteomes" id="UP000238348"/>
    </source>
</evidence>
<evidence type="ECO:0000313" key="3">
    <source>
        <dbReference type="EMBL" id="AUX38686.1"/>
    </source>
</evidence>
<name>A0A2L0EHA6_SORCE</name>
<dbReference type="EMBL" id="CP012673">
    <property type="protein sequence ID" value="AUX38686.1"/>
    <property type="molecule type" value="Genomic_DNA"/>
</dbReference>
<proteinExistence type="predicted"/>
<evidence type="ECO:0000256" key="1">
    <source>
        <dbReference type="SAM" id="MobiDB-lite"/>
    </source>
</evidence>
<feature type="chain" id="PRO_5014655875" description="Glycoside hydrolase family 5 domain-containing protein" evidence="2">
    <location>
        <begin position="24"/>
        <end position="448"/>
    </location>
</feature>
<feature type="signal peptide" evidence="2">
    <location>
        <begin position="1"/>
        <end position="23"/>
    </location>
</feature>
<protein>
    <recommendedName>
        <fullName evidence="5">Glycoside hydrolase family 5 domain-containing protein</fullName>
    </recommendedName>
</protein>
<accession>A0A2L0EHA6</accession>
<dbReference type="Gene3D" id="3.20.20.80">
    <property type="entry name" value="Glycosidases"/>
    <property type="match status" value="1"/>
</dbReference>
<keyword evidence="2" id="KW-0732">Signal</keyword>
<gene>
    <name evidence="3" type="ORF">SOCE26_000640</name>
</gene>
<feature type="region of interest" description="Disordered" evidence="1">
    <location>
        <begin position="366"/>
        <end position="400"/>
    </location>
</feature>
<dbReference type="SUPFAM" id="SSF51445">
    <property type="entry name" value="(Trans)glycosidases"/>
    <property type="match status" value="1"/>
</dbReference>
<evidence type="ECO:0000256" key="2">
    <source>
        <dbReference type="SAM" id="SignalP"/>
    </source>
</evidence>
<dbReference type="InterPro" id="IPR017853">
    <property type="entry name" value="GH"/>
</dbReference>
<sequence>MRAAIVALAASSALFCLPSPVRGAEGVPCDFYGIDPGAPVEGGDVILDAGYAEQLARAGAGAVRVEFRLDGAEAWGEEKLAEYDAIVDAVRGAGLVPLGLLSHRAARGGQSDWNDDQDEDGNNAYVEEFTGAAQALMTRFAGRVVRWEIWSQPNCAARADYADDPLNAGCTYVLPRVLARILAQIRTGNEALFNVDALSLTTGGLLAVDDAAGSSTGLDYLSELYAQPAWDDLEARYGRRYPWEHLGVQPFIHQEGAVDPLVLDGYLDEVRELAEENGDRSDLVITGMAWASAFAGEEVQAANLQTSFDAVAAREDVAGVVWARYRDDPREQRYDGLVGENGVPKRSLTAFGEAAAGCEGGGGDAGAGGGGGGTGGSSSSGGSIPVPSTPGVGVNGRPISGQERESACSYAAGAIHDTRGPSGVGWIALIAAAVSALARSSARARRVS</sequence>
<organism evidence="3 4">
    <name type="scientific">Sorangium cellulosum</name>
    <name type="common">Polyangium cellulosum</name>
    <dbReference type="NCBI Taxonomy" id="56"/>
    <lineage>
        <taxon>Bacteria</taxon>
        <taxon>Pseudomonadati</taxon>
        <taxon>Myxococcota</taxon>
        <taxon>Polyangia</taxon>
        <taxon>Polyangiales</taxon>
        <taxon>Polyangiaceae</taxon>
        <taxon>Sorangium</taxon>
    </lineage>
</organism>
<feature type="compositionally biased region" description="Gly residues" evidence="1">
    <location>
        <begin position="366"/>
        <end position="379"/>
    </location>
</feature>